<keyword evidence="2" id="KW-1133">Transmembrane helix</keyword>
<evidence type="ECO:0000313" key="3">
    <source>
        <dbReference type="EMBL" id="MCS0809800.1"/>
    </source>
</evidence>
<feature type="compositionally biased region" description="Basic and acidic residues" evidence="1">
    <location>
        <begin position="82"/>
        <end position="102"/>
    </location>
</feature>
<reference evidence="3 4" key="1">
    <citation type="submission" date="2022-08" db="EMBL/GenBank/DDBJ databases">
        <title>Reclassification of Massilia species as members of the genera Telluria, Duganella, Pseudoduganella, Mokoshia gen. nov. and Zemynaea gen. nov. using orthogonal and non-orthogonal genome-based approaches.</title>
        <authorList>
            <person name="Bowman J.P."/>
        </authorList>
    </citation>
    <scope>NUCLEOTIDE SEQUENCE [LARGE SCALE GENOMIC DNA]</scope>
    <source>
        <strain evidence="3 4">JCM 31605</strain>
    </source>
</reference>
<dbReference type="EMBL" id="JANUHB010000004">
    <property type="protein sequence ID" value="MCS0809800.1"/>
    <property type="molecule type" value="Genomic_DNA"/>
</dbReference>
<sequence length="130" mass="13965">MPDRQRGLSLVAVVIMAGLLALAAMAALFSMRYERNLFAETWARAAGSVPQQALDAARGATAQPVALRKCVIDGKTVVSNTDCKDDNKSSRTIEIHDSHGIEAPKPPVAPEKGEPTSNPAIDKMIEKQLR</sequence>
<proteinExistence type="predicted"/>
<feature type="transmembrane region" description="Helical" evidence="2">
    <location>
        <begin position="6"/>
        <end position="29"/>
    </location>
</feature>
<evidence type="ECO:0000256" key="2">
    <source>
        <dbReference type="SAM" id="Phobius"/>
    </source>
</evidence>
<organism evidence="3 4">
    <name type="scientific">Massilia agilis</name>
    <dbReference type="NCBI Taxonomy" id="1811226"/>
    <lineage>
        <taxon>Bacteria</taxon>
        <taxon>Pseudomonadati</taxon>
        <taxon>Pseudomonadota</taxon>
        <taxon>Betaproteobacteria</taxon>
        <taxon>Burkholderiales</taxon>
        <taxon>Oxalobacteraceae</taxon>
        <taxon>Telluria group</taxon>
        <taxon>Massilia</taxon>
    </lineage>
</organism>
<keyword evidence="2" id="KW-0812">Transmembrane</keyword>
<gene>
    <name evidence="3" type="ORF">NX774_17900</name>
</gene>
<evidence type="ECO:0000313" key="4">
    <source>
        <dbReference type="Proteomes" id="UP001206126"/>
    </source>
</evidence>
<dbReference type="RefSeq" id="WP_258823623.1">
    <property type="nucleotide sequence ID" value="NZ_JANUHB010000004.1"/>
</dbReference>
<name>A0ABT2DEN7_9BURK</name>
<dbReference type="Proteomes" id="UP001206126">
    <property type="component" value="Unassembled WGS sequence"/>
</dbReference>
<protein>
    <submittedName>
        <fullName evidence="3">DUF4124 domain-containing protein</fullName>
    </submittedName>
</protein>
<keyword evidence="2" id="KW-0472">Membrane</keyword>
<evidence type="ECO:0000256" key="1">
    <source>
        <dbReference type="SAM" id="MobiDB-lite"/>
    </source>
</evidence>
<comment type="caution">
    <text evidence="3">The sequence shown here is derived from an EMBL/GenBank/DDBJ whole genome shotgun (WGS) entry which is preliminary data.</text>
</comment>
<keyword evidence="4" id="KW-1185">Reference proteome</keyword>
<accession>A0ABT2DEN7</accession>
<feature type="region of interest" description="Disordered" evidence="1">
    <location>
        <begin position="81"/>
        <end position="130"/>
    </location>
</feature>